<accession>A0AAV4JW83</accession>
<name>A0AAV4JW83_9GAST</name>
<sequence>MRRSTEGRQQGIHGTLTSQLEDFADDIALLSHSHKQMQEKTVNMNTIPKSLEYKIIIMRQKFSLKTYNNRPLTVEDEELKDVDSFIYPGSPIYKEGGVEEDLSATGHS</sequence>
<comment type="caution">
    <text evidence="1">The sequence shown here is derived from an EMBL/GenBank/DDBJ whole genome shotgun (WGS) entry which is preliminary data.</text>
</comment>
<proteinExistence type="predicted"/>
<evidence type="ECO:0000313" key="2">
    <source>
        <dbReference type="Proteomes" id="UP000762676"/>
    </source>
</evidence>
<keyword evidence="2" id="KW-1185">Reference proteome</keyword>
<protein>
    <recommendedName>
        <fullName evidence="3">Reverse transcriptase domain-containing protein</fullName>
    </recommendedName>
</protein>
<organism evidence="1 2">
    <name type="scientific">Elysia marginata</name>
    <dbReference type="NCBI Taxonomy" id="1093978"/>
    <lineage>
        <taxon>Eukaryota</taxon>
        <taxon>Metazoa</taxon>
        <taxon>Spiralia</taxon>
        <taxon>Lophotrochozoa</taxon>
        <taxon>Mollusca</taxon>
        <taxon>Gastropoda</taxon>
        <taxon>Heterobranchia</taxon>
        <taxon>Euthyneura</taxon>
        <taxon>Panpulmonata</taxon>
        <taxon>Sacoglossa</taxon>
        <taxon>Placobranchoidea</taxon>
        <taxon>Plakobranchidae</taxon>
        <taxon>Elysia</taxon>
    </lineage>
</organism>
<dbReference type="Proteomes" id="UP000762676">
    <property type="component" value="Unassembled WGS sequence"/>
</dbReference>
<reference evidence="1 2" key="1">
    <citation type="journal article" date="2021" name="Elife">
        <title>Chloroplast acquisition without the gene transfer in kleptoplastic sea slugs, Plakobranchus ocellatus.</title>
        <authorList>
            <person name="Maeda T."/>
            <person name="Takahashi S."/>
            <person name="Yoshida T."/>
            <person name="Shimamura S."/>
            <person name="Takaki Y."/>
            <person name="Nagai Y."/>
            <person name="Toyoda A."/>
            <person name="Suzuki Y."/>
            <person name="Arimoto A."/>
            <person name="Ishii H."/>
            <person name="Satoh N."/>
            <person name="Nishiyama T."/>
            <person name="Hasebe M."/>
            <person name="Maruyama T."/>
            <person name="Minagawa J."/>
            <person name="Obokata J."/>
            <person name="Shigenobu S."/>
        </authorList>
    </citation>
    <scope>NUCLEOTIDE SEQUENCE [LARGE SCALE GENOMIC DNA]</scope>
</reference>
<dbReference type="AlphaFoldDB" id="A0AAV4JW83"/>
<gene>
    <name evidence="1" type="ORF">ElyMa_005235300</name>
</gene>
<evidence type="ECO:0008006" key="3">
    <source>
        <dbReference type="Google" id="ProtNLM"/>
    </source>
</evidence>
<dbReference type="EMBL" id="BMAT01010450">
    <property type="protein sequence ID" value="GFS27059.1"/>
    <property type="molecule type" value="Genomic_DNA"/>
</dbReference>
<evidence type="ECO:0000313" key="1">
    <source>
        <dbReference type="EMBL" id="GFS27059.1"/>
    </source>
</evidence>